<gene>
    <name evidence="2" type="ORF">B1812_01445</name>
</gene>
<reference evidence="2 3" key="1">
    <citation type="submission" date="2017-02" db="EMBL/GenBank/DDBJ databases">
        <authorList>
            <person name="Peterson S.W."/>
        </authorList>
    </citation>
    <scope>NUCLEOTIDE SEQUENCE [LARGE SCALE GENOMIC DNA]</scope>
    <source>
        <strain evidence="2 3">S285</strain>
    </source>
</reference>
<dbReference type="KEGG" id="mbry:B1812_01445"/>
<dbReference type="PANTHER" id="PTHR43245:SF13">
    <property type="entry name" value="UDP-D-APIOSE_UDP-D-XYLOSE SYNTHASE 2"/>
    <property type="match status" value="1"/>
</dbReference>
<dbReference type="Pfam" id="PF01370">
    <property type="entry name" value="Epimerase"/>
    <property type="match status" value="1"/>
</dbReference>
<evidence type="ECO:0000313" key="3">
    <source>
        <dbReference type="Proteomes" id="UP000193978"/>
    </source>
</evidence>
<dbReference type="InterPro" id="IPR001509">
    <property type="entry name" value="Epimerase_deHydtase"/>
</dbReference>
<dbReference type="InterPro" id="IPR036291">
    <property type="entry name" value="NAD(P)-bd_dom_sf"/>
</dbReference>
<evidence type="ECO:0000313" key="2">
    <source>
        <dbReference type="EMBL" id="ARN79958.1"/>
    </source>
</evidence>
<dbReference type="RefSeq" id="WP_085770011.1">
    <property type="nucleotide sequence ID" value="NZ_AP027149.1"/>
</dbReference>
<dbReference type="PANTHER" id="PTHR43245">
    <property type="entry name" value="BIFUNCTIONAL POLYMYXIN RESISTANCE PROTEIN ARNA"/>
    <property type="match status" value="1"/>
</dbReference>
<proteinExistence type="predicted"/>
<dbReference type="Gene3D" id="3.90.25.10">
    <property type="entry name" value="UDP-galactose 4-epimerase, domain 1"/>
    <property type="match status" value="1"/>
</dbReference>
<dbReference type="Proteomes" id="UP000193978">
    <property type="component" value="Chromosome"/>
</dbReference>
<dbReference type="InterPro" id="IPR050177">
    <property type="entry name" value="Lipid_A_modif_metabolic_enz"/>
</dbReference>
<dbReference type="EMBL" id="CP019948">
    <property type="protein sequence ID" value="ARN79958.1"/>
    <property type="molecule type" value="Genomic_DNA"/>
</dbReference>
<protein>
    <submittedName>
        <fullName evidence="2">LPS biosynthesis protein WbpP</fullName>
    </submittedName>
</protein>
<accession>A0A1W6MQU2</accession>
<keyword evidence="3" id="KW-1185">Reference proteome</keyword>
<dbReference type="STRING" id="655015.B1812_01445"/>
<dbReference type="PRINTS" id="PR01713">
    <property type="entry name" value="NUCEPIMERASE"/>
</dbReference>
<sequence>MTAYKRLTGELRGAPRKWLVTGAAGFIGSNLLETLLRLDQRVVSLDNFATGRRSNLEDVKRLVTPEQWARHEFVEGDIRNLEDCRRVCEGVDFVLHQAALGSVPRSLADPIATNAANVTGFVNMLVAARDAKVKRFVYAASSSTYGDHPGLPKVEDVIGRPLSPYAVTKLVNEIYADVFGRCYGVPSIGLRYFNVFGPRQDPNGAYAAVIPKWIAALMKGETVIVNGDGETSRDFCYVDNAVQTNLLAALVEEPAAINQVYNVAVGDRTTLNELHSRTRKLLVDAAPAAASAKVEHRDFRPGDVRHSQADISKAKRLLGYEPTHRFAEGLEATVAWHVAQLRQEQGRPAA</sequence>
<dbReference type="SUPFAM" id="SSF51735">
    <property type="entry name" value="NAD(P)-binding Rossmann-fold domains"/>
    <property type="match status" value="1"/>
</dbReference>
<dbReference type="AlphaFoldDB" id="A0A1W6MQU2"/>
<name>A0A1W6MQU2_9HYPH</name>
<evidence type="ECO:0000259" key="1">
    <source>
        <dbReference type="Pfam" id="PF01370"/>
    </source>
</evidence>
<dbReference type="OrthoDB" id="9801785at2"/>
<dbReference type="CDD" id="cd05256">
    <property type="entry name" value="UDP_AE_SDR_e"/>
    <property type="match status" value="1"/>
</dbReference>
<organism evidence="2 3">
    <name type="scientific">Methylocystis bryophila</name>
    <dbReference type="NCBI Taxonomy" id="655015"/>
    <lineage>
        <taxon>Bacteria</taxon>
        <taxon>Pseudomonadati</taxon>
        <taxon>Pseudomonadota</taxon>
        <taxon>Alphaproteobacteria</taxon>
        <taxon>Hyphomicrobiales</taxon>
        <taxon>Methylocystaceae</taxon>
        <taxon>Methylocystis</taxon>
    </lineage>
</organism>
<feature type="domain" description="NAD-dependent epimerase/dehydratase" evidence="1">
    <location>
        <begin position="18"/>
        <end position="264"/>
    </location>
</feature>
<dbReference type="Gene3D" id="3.40.50.720">
    <property type="entry name" value="NAD(P)-binding Rossmann-like Domain"/>
    <property type="match status" value="1"/>
</dbReference>